<dbReference type="KEGG" id="vg:75691768"/>
<evidence type="ECO:0000313" key="1">
    <source>
        <dbReference type="EMBL" id="QWM89912.1"/>
    </source>
</evidence>
<protein>
    <submittedName>
        <fullName evidence="1">Uncharacterized protein</fullName>
    </submittedName>
</protein>
<gene>
    <name evidence="1" type="primary">gp_20456</name>
</gene>
<proteinExistence type="predicted"/>
<reference evidence="1 2" key="1">
    <citation type="submission" date="2021-04" db="EMBL/GenBank/DDBJ databases">
        <authorList>
            <person name="Shkoporov A.N."/>
            <person name="Stockdale S.R."/>
            <person name="Guerin E."/>
            <person name="Ross R.P."/>
            <person name="Hill C."/>
        </authorList>
    </citation>
    <scope>NUCLEOTIDE SEQUENCE [LARGE SCALE GENOMIC DNA]</scope>
    <source>
        <strain evidence="2">cr44_1</strain>
    </source>
</reference>
<keyword evidence="2" id="KW-1185">Reference proteome</keyword>
<dbReference type="Proteomes" id="UP000827552">
    <property type="component" value="Segment"/>
</dbReference>
<organism evidence="1 2">
    <name type="scientific">uncultured phage cr44_1</name>
    <dbReference type="NCBI Taxonomy" id="2986405"/>
    <lineage>
        <taxon>Viruses</taxon>
        <taxon>Duplodnaviria</taxon>
        <taxon>Heunggongvirae</taxon>
        <taxon>Uroviricota</taxon>
        <taxon>Caudoviricetes</taxon>
        <taxon>Crassvirales</taxon>
        <taxon>Steigviridae</taxon>
        <taxon>Asinivirinae</taxon>
        <taxon>Kahnovirus</taxon>
        <taxon>Kahnovirus copri</taxon>
    </lineage>
</organism>
<dbReference type="EMBL" id="MZ130483">
    <property type="protein sequence ID" value="QWM89912.1"/>
    <property type="molecule type" value="Genomic_DNA"/>
</dbReference>
<sequence>MEKIYLTNGKEVQIGDTLVKVSKVVDPFFDEGTVVQHIVVTKDILPKLLEAGIVTTTKPAKSAVVESEVPMELDYYIQKIAEKLGWKMEKVYNYLNSVDSILPAAAFSMVLREVAIELDKKYEDHIEKSPEIYVISMLDGRITKANKAHIKNYRNFAAFRSISDAKIACKITKDILKEMFKSGK</sequence>
<name>A0AAE7RW34_9CAUD</name>
<accession>A0AAE7RW34</accession>
<evidence type="ECO:0000313" key="2">
    <source>
        <dbReference type="Proteomes" id="UP000827552"/>
    </source>
</evidence>
<dbReference type="RefSeq" id="YP_010359484.1">
    <property type="nucleotide sequence ID" value="NC_062773.1"/>
</dbReference>
<dbReference type="GeneID" id="75691768"/>